<name>A0A2M7RB97_9BACT</name>
<dbReference type="Pfam" id="PF12229">
    <property type="entry name" value="PG_binding_4"/>
    <property type="match status" value="1"/>
</dbReference>
<protein>
    <recommendedName>
        <fullName evidence="1">YoaR-like putative peptidoglycan binding domain-containing protein</fullName>
    </recommendedName>
</protein>
<dbReference type="InterPro" id="IPR007391">
    <property type="entry name" value="Vancomycin_resist_VanW"/>
</dbReference>
<dbReference type="PANTHER" id="PTHR35788">
    <property type="entry name" value="EXPORTED PROTEIN-RELATED"/>
    <property type="match status" value="1"/>
</dbReference>
<dbReference type="PANTHER" id="PTHR35788:SF1">
    <property type="entry name" value="EXPORTED PROTEIN"/>
    <property type="match status" value="1"/>
</dbReference>
<organism evidence="2 3">
    <name type="scientific">Candidatus Komeilibacteria bacterium CG_4_10_14_0_8_um_filter_37_78</name>
    <dbReference type="NCBI Taxonomy" id="1974471"/>
    <lineage>
        <taxon>Bacteria</taxon>
        <taxon>Candidatus Komeiliibacteriota</taxon>
    </lineage>
</organism>
<dbReference type="EMBL" id="PFMC01000076">
    <property type="protein sequence ID" value="PIY94025.1"/>
    <property type="molecule type" value="Genomic_DNA"/>
</dbReference>
<reference evidence="3" key="1">
    <citation type="submission" date="2017-09" db="EMBL/GenBank/DDBJ databases">
        <title>Depth-based differentiation of microbial function through sediment-hosted aquifers and enrichment of novel symbionts in the deep terrestrial subsurface.</title>
        <authorList>
            <person name="Probst A.J."/>
            <person name="Ladd B."/>
            <person name="Jarett J.K."/>
            <person name="Geller-Mcgrath D.E."/>
            <person name="Sieber C.M.K."/>
            <person name="Emerson J.B."/>
            <person name="Anantharaman K."/>
            <person name="Thomas B.C."/>
            <person name="Malmstrom R."/>
            <person name="Stieglmeier M."/>
            <person name="Klingl A."/>
            <person name="Woyke T."/>
            <person name="Ryan C.M."/>
            <person name="Banfield J.F."/>
        </authorList>
    </citation>
    <scope>NUCLEOTIDE SEQUENCE [LARGE SCALE GENOMIC DNA]</scope>
</reference>
<dbReference type="InterPro" id="IPR052913">
    <property type="entry name" value="Glycopeptide_resist_protein"/>
</dbReference>
<dbReference type="AlphaFoldDB" id="A0A2M7RB97"/>
<evidence type="ECO:0000259" key="1">
    <source>
        <dbReference type="Pfam" id="PF12229"/>
    </source>
</evidence>
<dbReference type="Pfam" id="PF04294">
    <property type="entry name" value="VanW"/>
    <property type="match status" value="1"/>
</dbReference>
<evidence type="ECO:0000313" key="2">
    <source>
        <dbReference type="EMBL" id="PIY94025.1"/>
    </source>
</evidence>
<proteinExistence type="predicted"/>
<sequence>MLKIRINKNPKTMKWLLIIITTSLILITLLLALGFALHKYYGNKYIHGLSVAHQKIGGLQKDSVNKIIQERIDNYKQKGLDYSFNSHTLHLDTTISSVELEMSYDLVHYQLEETFAALWQIGHERGYLNNFWQQIKHLIRPTNYPLLTEFDQDKFISVLQSNLEQYETVGHNARPEIISVDEINVLPHELGMAFDYLKIARLSQDQSHQLNPDTINLQLHLNFPTVLDTDINTDQINDLKDFLNQEKILSLQYDQENFNILPTDYQEWLIFINEQGSINLAFNSELMSQYLETNIAPSINIETRDAKFDITNGRVSEFQGSQDGQKLNTTDTINNINLTFFIEEASEYDLVVNEKKAKIAVSDINELGIREIIGMGRSNFVGSSTNRVHNIRTGAAAINGLIIKPGETFSLITALGEIDAAHNYLPELVIKGNETIPEYGGGLCQIGTTTFRAAIDSGLPIIERRNHSYRVAYYEPAGFDATIYNPKPDLRFKNDTNNNIIIQARLEGTELIFEYWGTKDGRNVYYTAPTIYNITSPGPTKWIETTKLEPGQEKCTERAHNGADAEFDYAVTYPDGTKEETTFTSHYVAWPEVCLRGIEEPIIDESSPDPTEVPTIE</sequence>
<accession>A0A2M7RB97</accession>
<comment type="caution">
    <text evidence="2">The sequence shown here is derived from an EMBL/GenBank/DDBJ whole genome shotgun (WGS) entry which is preliminary data.</text>
</comment>
<feature type="domain" description="YoaR-like putative peptidoglycan binding" evidence="1">
    <location>
        <begin position="251"/>
        <end position="336"/>
    </location>
</feature>
<gene>
    <name evidence="2" type="ORF">COY67_03225</name>
</gene>
<evidence type="ECO:0000313" key="3">
    <source>
        <dbReference type="Proteomes" id="UP000228689"/>
    </source>
</evidence>
<dbReference type="Proteomes" id="UP000228689">
    <property type="component" value="Unassembled WGS sequence"/>
</dbReference>
<dbReference type="InterPro" id="IPR022029">
    <property type="entry name" value="YoaR-like_PG-bd"/>
</dbReference>